<keyword evidence="4 7" id="KW-0418">Kinase</keyword>
<keyword evidence="2 7" id="KW-0808">Transferase</keyword>
<name>A0A433HI12_9BACI</name>
<dbReference type="EMBL" id="RYZZ01000018">
    <property type="protein sequence ID" value="RUQ28001.1"/>
    <property type="molecule type" value="Genomic_DNA"/>
</dbReference>
<dbReference type="Gene3D" id="3.30.420.40">
    <property type="match status" value="1"/>
</dbReference>
<dbReference type="OrthoDB" id="358216at2"/>
<dbReference type="GO" id="GO:0005524">
    <property type="term" value="F:ATP binding"/>
    <property type="evidence" value="ECO:0007669"/>
    <property type="project" value="UniProtKB-KW"/>
</dbReference>
<organism evidence="7 8">
    <name type="scientific">Peribacillus cavernae</name>
    <dbReference type="NCBI Taxonomy" id="1674310"/>
    <lineage>
        <taxon>Bacteria</taxon>
        <taxon>Bacillati</taxon>
        <taxon>Bacillota</taxon>
        <taxon>Bacilli</taxon>
        <taxon>Bacillales</taxon>
        <taxon>Bacillaceae</taxon>
        <taxon>Peribacillus</taxon>
    </lineage>
</organism>
<keyword evidence="5" id="KW-0067">ATP-binding</keyword>
<proteinExistence type="predicted"/>
<dbReference type="InterPro" id="IPR043129">
    <property type="entry name" value="ATPase_NBD"/>
</dbReference>
<dbReference type="PANTHER" id="PTHR12280:SF20">
    <property type="entry name" value="4'-PHOSPHOPANTETHEINE PHOSPHATASE"/>
    <property type="match status" value="1"/>
</dbReference>
<dbReference type="PIRSF" id="PIRSF036940">
    <property type="entry name" value="PanK_bac_aCoA"/>
    <property type="match status" value="1"/>
</dbReference>
<gene>
    <name evidence="7" type="primary">coaW</name>
    <name evidence="7" type="ORF">ELQ35_13890</name>
</gene>
<reference evidence="7 8" key="1">
    <citation type="submission" date="2018-12" db="EMBL/GenBank/DDBJ databases">
        <title>Bacillus chawlae sp. nov., Bacillus glennii sp. nov., and Bacillus saganii sp. nov. Isolated from the Vehicle Assembly Building at Kennedy Space Center where the Viking Spacecraft were Assembled.</title>
        <authorList>
            <person name="Seuylemezian A."/>
            <person name="Vaishampayan P."/>
        </authorList>
    </citation>
    <scope>NUCLEOTIDE SEQUENCE [LARGE SCALE GENOMIC DNA]</scope>
    <source>
        <strain evidence="7 8">L5</strain>
    </source>
</reference>
<evidence type="ECO:0000256" key="2">
    <source>
        <dbReference type="ARBA" id="ARBA00022679"/>
    </source>
</evidence>
<dbReference type="Proteomes" id="UP000267430">
    <property type="component" value="Unassembled WGS sequence"/>
</dbReference>
<dbReference type="CDD" id="cd24085">
    <property type="entry name" value="ASKHA_NBD_PanK-II_bac"/>
    <property type="match status" value="1"/>
</dbReference>
<dbReference type="GO" id="GO:0004594">
    <property type="term" value="F:pantothenate kinase activity"/>
    <property type="evidence" value="ECO:0007669"/>
    <property type="project" value="UniProtKB-EC"/>
</dbReference>
<dbReference type="InterPro" id="IPR011602">
    <property type="entry name" value="Type_II_PanK_bac"/>
</dbReference>
<dbReference type="SUPFAM" id="SSF53067">
    <property type="entry name" value="Actin-like ATPase domain"/>
    <property type="match status" value="1"/>
</dbReference>
<dbReference type="InterPro" id="IPR004567">
    <property type="entry name" value="Type_II_PanK"/>
</dbReference>
<keyword evidence="8" id="KW-1185">Reference proteome</keyword>
<keyword evidence="1" id="KW-0963">Cytoplasm</keyword>
<dbReference type="GO" id="GO:0005829">
    <property type="term" value="C:cytosol"/>
    <property type="evidence" value="ECO:0007669"/>
    <property type="project" value="TreeGrafter"/>
</dbReference>
<evidence type="ECO:0000256" key="5">
    <source>
        <dbReference type="ARBA" id="ARBA00022840"/>
    </source>
</evidence>
<dbReference type="GO" id="GO:0015937">
    <property type="term" value="P:coenzyme A biosynthetic process"/>
    <property type="evidence" value="ECO:0007669"/>
    <property type="project" value="UniProtKB-KW"/>
</dbReference>
<evidence type="ECO:0000313" key="7">
    <source>
        <dbReference type="EMBL" id="RUQ28001.1"/>
    </source>
</evidence>
<evidence type="ECO:0000256" key="1">
    <source>
        <dbReference type="ARBA" id="ARBA00022490"/>
    </source>
</evidence>
<protein>
    <submittedName>
        <fullName evidence="7">Type II pantothenate kinase</fullName>
        <ecNumber evidence="7">2.7.1.33</ecNumber>
    </submittedName>
</protein>
<keyword evidence="6" id="KW-0173">Coenzyme A biosynthesis</keyword>
<sequence length="318" mass="34184">MISFITRVHSIAHTGKKHAIIVPAASFQAVHFLTNSRLRKTIAEMRDLKMPVKRIGIDAGSSLLKMAYFEEEKLHVKTYSYDDLPSLIQWLSIIAPEAIVCVTGGKSTLVHEKVKSPVKEIAEFEATAQGAAFLLKQEAKQSLNRCILVNVGTGTSLYLLTNDAAERIIGTGVGGGTLLGLAYLLTGTDQFRDIVSLAEEGKRSKLDLLVKDIYEPLEPPIPGYFTASNFGKAAGLSASKPEDMLAAVTGMIAETVMLMAVQAAGSHQVKDIVYFGGAVAGNRPLRSLLFEATEAFGCTPLFLEKGEYSGAVGALLHQ</sequence>
<dbReference type="PANTHER" id="PTHR12280">
    <property type="entry name" value="PANTOTHENATE KINASE"/>
    <property type="match status" value="1"/>
</dbReference>
<accession>A0A433HI12</accession>
<evidence type="ECO:0000256" key="4">
    <source>
        <dbReference type="ARBA" id="ARBA00022777"/>
    </source>
</evidence>
<keyword evidence="3" id="KW-0547">Nucleotide-binding</keyword>
<comment type="caution">
    <text evidence="7">The sequence shown here is derived from an EMBL/GenBank/DDBJ whole genome shotgun (WGS) entry which is preliminary data.</text>
</comment>
<dbReference type="AlphaFoldDB" id="A0A433HI12"/>
<evidence type="ECO:0000256" key="6">
    <source>
        <dbReference type="ARBA" id="ARBA00022993"/>
    </source>
</evidence>
<dbReference type="NCBIfam" id="NF009842">
    <property type="entry name" value="PRK13317.1"/>
    <property type="match status" value="1"/>
</dbReference>
<evidence type="ECO:0000256" key="3">
    <source>
        <dbReference type="ARBA" id="ARBA00022741"/>
    </source>
</evidence>
<evidence type="ECO:0000313" key="8">
    <source>
        <dbReference type="Proteomes" id="UP000267430"/>
    </source>
</evidence>
<dbReference type="EC" id="2.7.1.33" evidence="7"/>
<dbReference type="Pfam" id="PF03630">
    <property type="entry name" value="Fumble"/>
    <property type="match status" value="1"/>
</dbReference>